<sequence>MESKPNCTLRRWRAAVRISQTEAVGEENRTREDNGNKGCSVVSNQAGQQRCALLLVCEQIFGVPLFSMCRADSRFLSADLAFLLHIPLKFCIDTEGTGLSS</sequence>
<dbReference type="AlphaFoldDB" id="A0AAV5L5B2"/>
<gene>
    <name evidence="1" type="ORF">SLEP1_g41034</name>
</gene>
<evidence type="ECO:0000313" key="1">
    <source>
        <dbReference type="EMBL" id="GKV32423.1"/>
    </source>
</evidence>
<name>A0AAV5L5B2_9ROSI</name>
<dbReference type="Proteomes" id="UP001054252">
    <property type="component" value="Unassembled WGS sequence"/>
</dbReference>
<accession>A0AAV5L5B2</accession>
<keyword evidence="2" id="KW-1185">Reference proteome</keyword>
<dbReference type="EMBL" id="BPVZ01000095">
    <property type="protein sequence ID" value="GKV32423.1"/>
    <property type="molecule type" value="Genomic_DNA"/>
</dbReference>
<comment type="caution">
    <text evidence="1">The sequence shown here is derived from an EMBL/GenBank/DDBJ whole genome shotgun (WGS) entry which is preliminary data.</text>
</comment>
<evidence type="ECO:0000313" key="2">
    <source>
        <dbReference type="Proteomes" id="UP001054252"/>
    </source>
</evidence>
<protein>
    <submittedName>
        <fullName evidence="1">Uncharacterized protein</fullName>
    </submittedName>
</protein>
<proteinExistence type="predicted"/>
<organism evidence="1 2">
    <name type="scientific">Rubroshorea leprosula</name>
    <dbReference type="NCBI Taxonomy" id="152421"/>
    <lineage>
        <taxon>Eukaryota</taxon>
        <taxon>Viridiplantae</taxon>
        <taxon>Streptophyta</taxon>
        <taxon>Embryophyta</taxon>
        <taxon>Tracheophyta</taxon>
        <taxon>Spermatophyta</taxon>
        <taxon>Magnoliopsida</taxon>
        <taxon>eudicotyledons</taxon>
        <taxon>Gunneridae</taxon>
        <taxon>Pentapetalae</taxon>
        <taxon>rosids</taxon>
        <taxon>malvids</taxon>
        <taxon>Malvales</taxon>
        <taxon>Dipterocarpaceae</taxon>
        <taxon>Rubroshorea</taxon>
    </lineage>
</organism>
<reference evidence="1 2" key="1">
    <citation type="journal article" date="2021" name="Commun. Biol.">
        <title>The genome of Shorea leprosula (Dipterocarpaceae) highlights the ecological relevance of drought in aseasonal tropical rainforests.</title>
        <authorList>
            <person name="Ng K.K.S."/>
            <person name="Kobayashi M.J."/>
            <person name="Fawcett J.A."/>
            <person name="Hatakeyama M."/>
            <person name="Paape T."/>
            <person name="Ng C.H."/>
            <person name="Ang C.C."/>
            <person name="Tnah L.H."/>
            <person name="Lee C.T."/>
            <person name="Nishiyama T."/>
            <person name="Sese J."/>
            <person name="O'Brien M.J."/>
            <person name="Copetti D."/>
            <person name="Mohd Noor M.I."/>
            <person name="Ong R.C."/>
            <person name="Putra M."/>
            <person name="Sireger I.Z."/>
            <person name="Indrioko S."/>
            <person name="Kosugi Y."/>
            <person name="Izuno A."/>
            <person name="Isagi Y."/>
            <person name="Lee S.L."/>
            <person name="Shimizu K.K."/>
        </authorList>
    </citation>
    <scope>NUCLEOTIDE SEQUENCE [LARGE SCALE GENOMIC DNA]</scope>
    <source>
        <strain evidence="1">214</strain>
    </source>
</reference>